<dbReference type="PANTHER" id="PTHR38105">
    <property type="entry name" value="OUTER MEMBRANE PROTEIN-RELATED-RELATED"/>
    <property type="match status" value="1"/>
</dbReference>
<evidence type="ECO:0000313" key="3">
    <source>
        <dbReference type="EMBL" id="HAS6677277.1"/>
    </source>
</evidence>
<dbReference type="InterPro" id="IPR053713">
    <property type="entry name" value="Bact_OM_Channel_sf"/>
</dbReference>
<evidence type="ECO:0000313" key="7">
    <source>
        <dbReference type="EMBL" id="OQJ97459.1"/>
    </source>
</evidence>
<dbReference type="EMBL" id="DACQKT010000004">
    <property type="protein sequence ID" value="HAS6677277.1"/>
    <property type="molecule type" value="Genomic_DNA"/>
</dbReference>
<feature type="chain" id="PRO_5015027903" evidence="2">
    <location>
        <begin position="22"/>
        <end position="225"/>
    </location>
</feature>
<dbReference type="Proteomes" id="UP000191946">
    <property type="component" value="Unassembled WGS sequence"/>
</dbReference>
<gene>
    <name evidence="4" type="ORF">ACX05_17165</name>
    <name evidence="7" type="ORF">AKG60_21595</name>
    <name evidence="8" type="ORF">CA163_01500</name>
    <name evidence="9" type="ORF">EHC69_20395</name>
    <name evidence="10" type="ORF">FVP01_08020</name>
    <name evidence="6" type="ORF">HKB21_16400</name>
    <name evidence="3" type="ORF">I7278_10710</name>
    <name evidence="11" type="ORF">O1Q84_23265</name>
    <name evidence="5" type="ORF">QX249_00285</name>
</gene>
<keyword evidence="1 2" id="KW-0732">Signal</keyword>
<reference evidence="3" key="4">
    <citation type="journal article" date="2018" name="Genome Biol.">
        <title>SKESA: strategic k-mer extension for scrupulous assemblies.</title>
        <authorList>
            <person name="Souvorov A."/>
            <person name="Agarwala R."/>
            <person name="Lipman D.J."/>
        </authorList>
    </citation>
    <scope>NUCLEOTIDE SEQUENCE</scope>
    <source>
        <strain evidence="3">1930</strain>
    </source>
</reference>
<organism evidence="8 14">
    <name type="scientific">Vibrio parahaemolyticus</name>
    <dbReference type="NCBI Taxonomy" id="670"/>
    <lineage>
        <taxon>Bacteria</taxon>
        <taxon>Pseudomonadati</taxon>
        <taxon>Pseudomonadota</taxon>
        <taxon>Gammaproteobacteria</taxon>
        <taxon>Vibrionales</taxon>
        <taxon>Vibrionaceae</taxon>
        <taxon>Vibrio</taxon>
    </lineage>
</organism>
<evidence type="ECO:0000313" key="5">
    <source>
        <dbReference type="EMBL" id="MDS1819072.1"/>
    </source>
</evidence>
<dbReference type="Proteomes" id="UP000856022">
    <property type="component" value="Unassembled WGS sequence"/>
</dbReference>
<dbReference type="GO" id="GO:0015288">
    <property type="term" value="F:porin activity"/>
    <property type="evidence" value="ECO:0007669"/>
    <property type="project" value="TreeGrafter"/>
</dbReference>
<name>A0A072HX35_VIBPH</name>
<evidence type="ECO:0000313" key="4">
    <source>
        <dbReference type="EMBL" id="KOY29047.1"/>
    </source>
</evidence>
<dbReference type="STRING" id="670.ACZ92_00505"/>
<dbReference type="EMBL" id="LIRS01000088">
    <property type="protein sequence ID" value="KOY29047.1"/>
    <property type="molecule type" value="Genomic_DNA"/>
</dbReference>
<dbReference type="AlphaFoldDB" id="A0A072HX35"/>
<evidence type="ECO:0000313" key="15">
    <source>
        <dbReference type="Proteomes" id="UP000321504"/>
    </source>
</evidence>
<dbReference type="OMA" id="ISWRWKA"/>
<reference evidence="11" key="9">
    <citation type="submission" date="2022-12" db="EMBL/GenBank/DDBJ databases">
        <title>Vibrio parahaemolyticus become highly virulent by producing novel Tc toxins.</title>
        <authorList>
            <person name="Yang F."/>
            <person name="You Y."/>
            <person name="Lai Q."/>
            <person name="Xu L."/>
            <person name="Li F."/>
        </authorList>
    </citation>
    <scope>NUCLEOTIDE SEQUENCE</scope>
    <source>
        <strain evidence="11">Vp-HL-202005</strain>
    </source>
</reference>
<accession>A0A072HX35</accession>
<dbReference type="Proteomes" id="UP000037697">
    <property type="component" value="Unassembled WGS sequence"/>
</dbReference>
<dbReference type="EMBL" id="NIXT01000034">
    <property type="protein sequence ID" value="OXE34599.1"/>
    <property type="molecule type" value="Genomic_DNA"/>
</dbReference>
<dbReference type="GeneID" id="1190764"/>
<reference evidence="4 12" key="1">
    <citation type="submission" date="2015-07" db="EMBL/GenBank/DDBJ databases">
        <title>Foodborne Vibrio parahaemolyticus Isolates.</title>
        <authorList>
            <person name="Ronholm J."/>
            <person name="Petronella N."/>
            <person name="Kenwell R."/>
            <person name="Banerjee S."/>
        </authorList>
    </citation>
    <scope>NUCLEOTIDE SEQUENCE [LARGE SCALE GENOMIC DNA]</scope>
    <source>
        <strain evidence="4 12">HS-06-05</strain>
    </source>
</reference>
<reference evidence="5" key="10">
    <citation type="submission" date="2023-06" db="EMBL/GenBank/DDBJ databases">
        <title>Genomic Diversity of Vibrio spp. and Metagenomic Analysis of Pathogens in Florida Gulf Coastal Waters Following Hurricane Ian.</title>
        <authorList>
            <person name="Brumfield K.D."/>
        </authorList>
    </citation>
    <scope>NUCLEOTIDE SEQUENCE</scope>
    <source>
        <strain evidence="5">WBS2B-138</strain>
    </source>
</reference>
<reference evidence="7 13" key="2">
    <citation type="submission" date="2015-08" db="EMBL/GenBank/DDBJ databases">
        <title>Draft Genome Sequences of Vibrio parahaemolyticus Strains.</title>
        <authorList>
            <person name="Gonzalez-Escalona N."/>
            <person name="DePaola A."/>
        </authorList>
    </citation>
    <scope>NUCLEOTIDE SEQUENCE [LARGE SCALE GENOMIC DNA]</scope>
    <source>
        <strain evidence="7 13">CFSAN001621</strain>
    </source>
</reference>
<dbReference type="Gene3D" id="2.40.160.40">
    <property type="entry name" value="monomeric porin ompg"/>
    <property type="match status" value="1"/>
</dbReference>
<dbReference type="Proteomes" id="UP001156560">
    <property type="component" value="Chromosome 2"/>
</dbReference>
<dbReference type="Proteomes" id="UP000464718">
    <property type="component" value="Chromosome ii"/>
</dbReference>
<dbReference type="EMBL" id="JABCLD010001806">
    <property type="protein sequence ID" value="NMU27183.1"/>
    <property type="molecule type" value="Genomic_DNA"/>
</dbReference>
<reference evidence="10 15" key="6">
    <citation type="submission" date="2019-08" db="EMBL/GenBank/DDBJ databases">
        <title>Emerging of two pre-pandemic pathogenic O4:KUT lineages of Vibrio parahaemolyticus in coastal eastern China.</title>
        <authorList>
            <person name="Yu H."/>
        </authorList>
    </citation>
    <scope>NUCLEOTIDE SEQUENCE [LARGE SCALE GENOMIC DNA]</scope>
    <source>
        <strain evidence="10 15">HZ17-383</strain>
    </source>
</reference>
<dbReference type="EMBL" id="CP114195">
    <property type="protein sequence ID" value="WAT92286.1"/>
    <property type="molecule type" value="Genomic_DNA"/>
</dbReference>
<dbReference type="EMBL" id="LHQV01000020">
    <property type="protein sequence ID" value="OQJ97459.1"/>
    <property type="molecule type" value="Genomic_DNA"/>
</dbReference>
<dbReference type="GO" id="GO:0015772">
    <property type="term" value="P:oligosaccharide transport"/>
    <property type="evidence" value="ECO:0007669"/>
    <property type="project" value="TreeGrafter"/>
</dbReference>
<dbReference type="RefSeq" id="WP_005482845.1">
    <property type="nucleotide sequence ID" value="NZ_CABMHD010000003.1"/>
</dbReference>
<dbReference type="Proteomes" id="UP000214596">
    <property type="component" value="Unassembled WGS sequence"/>
</dbReference>
<dbReference type="SUPFAM" id="SSF56935">
    <property type="entry name" value="Porins"/>
    <property type="match status" value="1"/>
</dbReference>
<dbReference type="Proteomes" id="UP000555836">
    <property type="component" value="Unassembled WGS sequence"/>
</dbReference>
<reference evidence="9 16" key="5">
    <citation type="submission" date="2018-12" db="EMBL/GenBank/DDBJ databases">
        <title>Genomic insights into the evolutionary origins and pathogenicity of five Vibrio parahaemolyticus strains isolated from the shrimp with acute hepatopancreatic necrosis disease (AHPND).</title>
        <authorList>
            <person name="Yang Q."/>
            <person name="Dong X."/>
            <person name="Xie G."/>
            <person name="Fu S."/>
            <person name="Zou P."/>
            <person name="Sun J."/>
            <person name="Wang Y."/>
            <person name="Huang J."/>
        </authorList>
    </citation>
    <scope>NUCLEOTIDE SEQUENCE [LARGE SCALE GENOMIC DNA]</scope>
    <source>
        <strain evidence="9 16">20160303005-1</strain>
    </source>
</reference>
<proteinExistence type="predicted"/>
<evidence type="ECO:0000313" key="6">
    <source>
        <dbReference type="EMBL" id="NMU27183.1"/>
    </source>
</evidence>
<evidence type="ECO:0000256" key="1">
    <source>
        <dbReference type="ARBA" id="ARBA00022729"/>
    </source>
</evidence>
<reference evidence="6 17" key="8">
    <citation type="submission" date="2020-04" db="EMBL/GenBank/DDBJ databases">
        <title>Whole-genome sequencing of Vibrio spp. from China reveals different genetic environments of blaCTX-M-14 among diverse lineages.</title>
        <authorList>
            <person name="Zheng Z."/>
            <person name="Ye L."/>
            <person name="Chen S."/>
        </authorList>
    </citation>
    <scope>NUCLEOTIDE SEQUENCE [LARGE SCALE GENOMIC DNA]</scope>
    <source>
        <strain evidence="6 17">Vb0574</strain>
    </source>
</reference>
<reference evidence="3" key="7">
    <citation type="submission" date="2019-12" db="EMBL/GenBank/DDBJ databases">
        <authorList>
            <consortium name="NCBI Pathogen Detection Project"/>
        </authorList>
    </citation>
    <scope>NUCLEOTIDE SEQUENCE</scope>
    <source>
        <strain evidence="3">1930</strain>
    </source>
</reference>
<evidence type="ECO:0000313" key="16">
    <source>
        <dbReference type="Proteomes" id="UP000464718"/>
    </source>
</evidence>
<dbReference type="Pfam" id="PF06178">
    <property type="entry name" value="KdgM"/>
    <property type="match status" value="1"/>
</dbReference>
<feature type="signal peptide" evidence="2">
    <location>
        <begin position="1"/>
        <end position="21"/>
    </location>
</feature>
<dbReference type="OrthoDB" id="5817226at2"/>
<evidence type="ECO:0000313" key="11">
    <source>
        <dbReference type="EMBL" id="WAT92286.1"/>
    </source>
</evidence>
<sequence length="225" mass="25517">MKVRYLTSALLLAMTSGLAAAASVDIRHEYVPDRDGDEHRDRIYVSHRFDNQIGFSVEAKWNYKDGHMGNAGHETGVSYRWKATDNFSLTPGINIDASPSGASVFKYNLTGAYKINDEWDVAARIRHGYKNTDDSRYNQLNLYANRKFEWGKLGVEAEYKDIHGGEGGWKDKGHDQLIDFKGEYTKLESGVIPFFAIAAITHKGDGSEFKDEYVPRFRVGLKYNF</sequence>
<dbReference type="InterPro" id="IPR009331">
    <property type="entry name" value="Oligogalacturonate-sp_porin"/>
</dbReference>
<dbReference type="Proteomes" id="UP001253193">
    <property type="component" value="Unassembled WGS sequence"/>
</dbReference>
<dbReference type="SMR" id="A0A072HX35"/>
<keyword evidence="13" id="KW-1185">Reference proteome</keyword>
<dbReference type="PANTHER" id="PTHR38105:SF5">
    <property type="entry name" value="OUTER MEMBRANE PROTEIN"/>
    <property type="match status" value="1"/>
</dbReference>
<reference evidence="8 14" key="3">
    <citation type="journal article" date="2017" name="Appl. Environ. Microbiol.">
        <title>Parallel evolution of two clades of a major Atlantic endemic Vibrio parahaemolyticus pathogen lineage by independent acquisition of related pathogenicity islands.</title>
        <authorList>
            <person name="Xu F."/>
            <person name="Gonzalez-Escalona N."/>
            <person name="Drees K.P."/>
            <person name="Sebra R.P."/>
            <person name="Cooper V.S."/>
            <person name="Jones S.H."/>
            <person name="Whistler C.A."/>
        </authorList>
    </citation>
    <scope>NUCLEOTIDE SEQUENCE [LARGE SCALE GENOMIC DNA]</scope>
    <source>
        <strain evidence="8 14">MAVP-3</strain>
    </source>
</reference>
<dbReference type="GO" id="GO:0009279">
    <property type="term" value="C:cell outer membrane"/>
    <property type="evidence" value="ECO:0007669"/>
    <property type="project" value="TreeGrafter"/>
</dbReference>
<protein>
    <submittedName>
        <fullName evidence="5 8">Porin</fullName>
    </submittedName>
</protein>
<evidence type="ECO:0000313" key="8">
    <source>
        <dbReference type="EMBL" id="OXE34599.1"/>
    </source>
</evidence>
<evidence type="ECO:0000313" key="9">
    <source>
        <dbReference type="EMBL" id="QHH11657.1"/>
    </source>
</evidence>
<evidence type="ECO:0000313" key="14">
    <source>
        <dbReference type="Proteomes" id="UP000214596"/>
    </source>
</evidence>
<evidence type="ECO:0000313" key="17">
    <source>
        <dbReference type="Proteomes" id="UP000555836"/>
    </source>
</evidence>
<dbReference type="Proteomes" id="UP000321504">
    <property type="component" value="Unassembled WGS sequence"/>
</dbReference>
<evidence type="ECO:0000313" key="10">
    <source>
        <dbReference type="EMBL" id="TXN18924.1"/>
    </source>
</evidence>
<evidence type="ECO:0000313" key="13">
    <source>
        <dbReference type="Proteomes" id="UP000191946"/>
    </source>
</evidence>
<evidence type="ECO:0000256" key="2">
    <source>
        <dbReference type="SAM" id="SignalP"/>
    </source>
</evidence>
<dbReference type="EMBL" id="CP034299">
    <property type="protein sequence ID" value="QHH11657.1"/>
    <property type="molecule type" value="Genomic_DNA"/>
</dbReference>
<evidence type="ECO:0000313" key="12">
    <source>
        <dbReference type="Proteomes" id="UP000037697"/>
    </source>
</evidence>
<dbReference type="EMBL" id="VRMQ01000001">
    <property type="protein sequence ID" value="TXN18924.1"/>
    <property type="molecule type" value="Genomic_DNA"/>
</dbReference>
<dbReference type="EMBL" id="JAUHGG010000001">
    <property type="protein sequence ID" value="MDS1819072.1"/>
    <property type="molecule type" value="Genomic_DNA"/>
</dbReference>